<organism evidence="2 3">
    <name type="scientific">Demequina capsici</name>
    <dbReference type="NCBI Taxonomy" id="3075620"/>
    <lineage>
        <taxon>Bacteria</taxon>
        <taxon>Bacillati</taxon>
        <taxon>Actinomycetota</taxon>
        <taxon>Actinomycetes</taxon>
        <taxon>Micrococcales</taxon>
        <taxon>Demequinaceae</taxon>
        <taxon>Demequina</taxon>
    </lineage>
</organism>
<dbReference type="EMBL" id="CP134879">
    <property type="protein sequence ID" value="WNM24393.1"/>
    <property type="molecule type" value="Genomic_DNA"/>
</dbReference>
<feature type="transmembrane region" description="Helical" evidence="1">
    <location>
        <begin position="54"/>
        <end position="76"/>
    </location>
</feature>
<accession>A0AA96F5V9</accession>
<evidence type="ECO:0000256" key="1">
    <source>
        <dbReference type="SAM" id="Phobius"/>
    </source>
</evidence>
<keyword evidence="3" id="KW-1185">Reference proteome</keyword>
<protein>
    <submittedName>
        <fullName evidence="2">Uncharacterized protein</fullName>
    </submittedName>
</protein>
<feature type="transmembrane region" description="Helical" evidence="1">
    <location>
        <begin position="12"/>
        <end position="34"/>
    </location>
</feature>
<dbReference type="AlphaFoldDB" id="A0AA96F5V9"/>
<proteinExistence type="predicted"/>
<keyword evidence="1" id="KW-0472">Membrane</keyword>
<dbReference type="RefSeq" id="WP_313498060.1">
    <property type="nucleotide sequence ID" value="NZ_CP134879.1"/>
</dbReference>
<reference evidence="2 3" key="1">
    <citation type="submission" date="2023-09" db="EMBL/GenBank/DDBJ databases">
        <title>Demequina sp. a novel bacteria isolated from Capsicum annuum.</title>
        <authorList>
            <person name="Humaira Z."/>
            <person name="Lee J."/>
            <person name="Cho D."/>
        </authorList>
    </citation>
    <scope>NUCLEOTIDE SEQUENCE [LARGE SCALE GENOMIC DNA]</scope>
    <source>
        <strain evidence="2 3">OYTSA14</strain>
    </source>
</reference>
<sequence length="82" mass="8714">MQAREVHVEIRYGWVWAAVAVTVAGFFAFAAATVVHCPDGYFSEVEGNRCGPTVANHLLRGAVVVATLAAAGYALARAVRRP</sequence>
<keyword evidence="1" id="KW-0812">Transmembrane</keyword>
<gene>
    <name evidence="2" type="ORF">RN606_13670</name>
</gene>
<keyword evidence="1" id="KW-1133">Transmembrane helix</keyword>
<name>A0AA96F5V9_9MICO</name>
<evidence type="ECO:0000313" key="3">
    <source>
        <dbReference type="Proteomes" id="UP001304125"/>
    </source>
</evidence>
<evidence type="ECO:0000313" key="2">
    <source>
        <dbReference type="EMBL" id="WNM24393.1"/>
    </source>
</evidence>
<dbReference type="Proteomes" id="UP001304125">
    <property type="component" value="Chromosome"/>
</dbReference>